<dbReference type="PROSITE" id="PS51987">
    <property type="entry name" value="GS_CATALYTIC"/>
    <property type="match status" value="1"/>
</dbReference>
<dbReference type="PANTHER" id="PTHR43785:SF12">
    <property type="entry name" value="TYPE-1 GLUTAMINE SYNTHETASE 2"/>
    <property type="match status" value="1"/>
</dbReference>
<comment type="caution">
    <text evidence="6">The sequence shown here is derived from an EMBL/GenBank/DDBJ whole genome shotgun (WGS) entry which is preliminary data.</text>
</comment>
<dbReference type="Proteomes" id="UP000193964">
    <property type="component" value="Unassembled WGS sequence"/>
</dbReference>
<gene>
    <name evidence="6" type="ORF">AWC31_31060</name>
</gene>
<dbReference type="SMART" id="SM01230">
    <property type="entry name" value="Gln-synt_C"/>
    <property type="match status" value="1"/>
</dbReference>
<sequence length="454" mass="50497">MAEHIDVNTWLNTHDIATVRIEGTNLDSALMGKIITAQKFRGGVETGFGFADLAFGVDLGNIPHWGFAWPSWRGDMPDIFLKPDPATLVEWRRGHAAVIGDYYDRHGAPLPVCPRNLLKKVTNRLADQGFTAKVAIEIEATVFEESIYEARAKGFKNLTPLGGKAGFAYHLPKDQQWHAYMTAVSNRLDDLGIAWEAWNDEAAWGQVELNLGVTDPIQACDNWTRTRQVMREVGFQLGRTVTFMAKWCDEYGQASHLNVSLARDGDNAFYAPDGPSETMTHFIGGVMDSITAATSLALPWITSYRRLNDLDGPPTTATWGISNKTTALRAVVGDRKQSRIEYRVPGADSNAYLVLATLLAAGAHGVAEHITPPPAFDGMAYCFPPGAADRLPDTISKAFNELDRATTLRQLLGDELIDYWIGMRRWEWMRYHGDGGTPESDITDWEINRYFELV</sequence>
<evidence type="ECO:0000313" key="6">
    <source>
        <dbReference type="EMBL" id="ORX12429.1"/>
    </source>
</evidence>
<dbReference type="EMBL" id="LQQA01000029">
    <property type="protein sequence ID" value="ORX12429.1"/>
    <property type="molecule type" value="Genomic_DNA"/>
</dbReference>
<accession>A0A1X2F323</accession>
<dbReference type="InterPro" id="IPR036651">
    <property type="entry name" value="Gln_synt_N_sf"/>
</dbReference>
<evidence type="ECO:0000259" key="5">
    <source>
        <dbReference type="PROSITE" id="PS51987"/>
    </source>
</evidence>
<dbReference type="SUPFAM" id="SSF54368">
    <property type="entry name" value="Glutamine synthetase, N-terminal domain"/>
    <property type="match status" value="1"/>
</dbReference>
<dbReference type="Gene3D" id="3.30.590.10">
    <property type="entry name" value="Glutamine synthetase/guanido kinase, catalytic domain"/>
    <property type="match status" value="1"/>
</dbReference>
<dbReference type="OrthoDB" id="9807095at2"/>
<dbReference type="RefSeq" id="WP_085146126.1">
    <property type="nucleotide sequence ID" value="NZ_JACKUA010000030.1"/>
</dbReference>
<protein>
    <submittedName>
        <fullName evidence="6">Glutamine synthetase</fullName>
    </submittedName>
</protein>
<name>A0A1X2F323_9MYCO</name>
<feature type="domain" description="GS catalytic" evidence="5">
    <location>
        <begin position="114"/>
        <end position="454"/>
    </location>
</feature>
<keyword evidence="2" id="KW-0436">Ligase</keyword>
<dbReference type="InterPro" id="IPR014746">
    <property type="entry name" value="Gln_synth/guanido_kin_cat_dom"/>
</dbReference>
<dbReference type="InterPro" id="IPR008146">
    <property type="entry name" value="Gln_synth_cat_dom"/>
</dbReference>
<dbReference type="GO" id="GO:0004356">
    <property type="term" value="F:glutamine synthetase activity"/>
    <property type="evidence" value="ECO:0007669"/>
    <property type="project" value="InterPro"/>
</dbReference>
<dbReference type="AlphaFoldDB" id="A0A1X2F323"/>
<evidence type="ECO:0000256" key="2">
    <source>
        <dbReference type="ARBA" id="ARBA00022598"/>
    </source>
</evidence>
<dbReference type="PANTHER" id="PTHR43785">
    <property type="entry name" value="GAMMA-GLUTAMYLPUTRESCINE SYNTHETASE"/>
    <property type="match status" value="1"/>
</dbReference>
<evidence type="ECO:0000313" key="7">
    <source>
        <dbReference type="Proteomes" id="UP000193964"/>
    </source>
</evidence>
<reference evidence="6 7" key="1">
    <citation type="submission" date="2016-01" db="EMBL/GenBank/DDBJ databases">
        <title>The new phylogeny of the genus Mycobacterium.</title>
        <authorList>
            <person name="Tarcisio F."/>
            <person name="Conor M."/>
            <person name="Antonella G."/>
            <person name="Elisabetta G."/>
            <person name="Giulia F.S."/>
            <person name="Sara T."/>
            <person name="Anna F."/>
            <person name="Clotilde B."/>
            <person name="Roberto B."/>
            <person name="Veronica D.S."/>
            <person name="Fabio R."/>
            <person name="Monica P."/>
            <person name="Olivier J."/>
            <person name="Enrico T."/>
            <person name="Nicola S."/>
        </authorList>
    </citation>
    <scope>NUCLEOTIDE SEQUENCE [LARGE SCALE GENOMIC DNA]</scope>
    <source>
        <strain evidence="6 7">ATCC 700010</strain>
    </source>
</reference>
<evidence type="ECO:0000256" key="4">
    <source>
        <dbReference type="RuleBase" id="RU000384"/>
    </source>
</evidence>
<evidence type="ECO:0000256" key="3">
    <source>
        <dbReference type="PROSITE-ProRule" id="PRU01331"/>
    </source>
</evidence>
<evidence type="ECO:0000256" key="1">
    <source>
        <dbReference type="ARBA" id="ARBA00009897"/>
    </source>
</evidence>
<proteinExistence type="inferred from homology"/>
<comment type="similarity">
    <text evidence="1 3 4">Belongs to the glutamine synthetase family.</text>
</comment>
<dbReference type="Gene3D" id="3.10.20.70">
    <property type="entry name" value="Glutamine synthetase, N-terminal domain"/>
    <property type="match status" value="1"/>
</dbReference>
<dbReference type="Pfam" id="PF00120">
    <property type="entry name" value="Gln-synt_C"/>
    <property type="match status" value="1"/>
</dbReference>
<dbReference type="GO" id="GO:0006542">
    <property type="term" value="P:glutamine biosynthetic process"/>
    <property type="evidence" value="ECO:0007669"/>
    <property type="project" value="InterPro"/>
</dbReference>
<organism evidence="6 7">
    <name type="scientific">Mycolicibacterium wolinskyi</name>
    <dbReference type="NCBI Taxonomy" id="59750"/>
    <lineage>
        <taxon>Bacteria</taxon>
        <taxon>Bacillati</taxon>
        <taxon>Actinomycetota</taxon>
        <taxon>Actinomycetes</taxon>
        <taxon>Mycobacteriales</taxon>
        <taxon>Mycobacteriaceae</taxon>
        <taxon>Mycolicibacterium</taxon>
    </lineage>
</organism>
<dbReference type="SUPFAM" id="SSF55931">
    <property type="entry name" value="Glutamine synthetase/guanido kinase"/>
    <property type="match status" value="1"/>
</dbReference>